<reference evidence="2 3" key="1">
    <citation type="submission" date="2016-06" db="EMBL/GenBank/DDBJ databases">
        <authorList>
            <consortium name="Pathogen Informatics"/>
        </authorList>
    </citation>
    <scope>NUCLEOTIDE SEQUENCE [LARGE SCALE GENOMIC DNA]</scope>
</reference>
<sequence length="130" mass="15433">MTKLATAILYSTYGRNLGNFLFNTFLFFASYLNLVCLMLKKISWLFNVTGYRELYSLYNIKHKCMKEFAKEKKNIQLLNIASIHDLDILNNSIRGTETEINERLSTDIEDFYNDEYNFDFIDMVQDDFDE</sequence>
<dbReference type="OMA" id="ANYLNCV"/>
<dbReference type="Proteomes" id="UP000219813">
    <property type="component" value="Chromosome 14"/>
</dbReference>
<accession>A0A1D3TEW2</accession>
<evidence type="ECO:0000313" key="2">
    <source>
        <dbReference type="EMBL" id="SCP03513.1"/>
    </source>
</evidence>
<feature type="transmembrane region" description="Helical" evidence="1">
    <location>
        <begin position="20"/>
        <end position="39"/>
    </location>
</feature>
<name>A0A1D3TEW2_PLAMA</name>
<organism evidence="2 3">
    <name type="scientific">Plasmodium malariae</name>
    <dbReference type="NCBI Taxonomy" id="5858"/>
    <lineage>
        <taxon>Eukaryota</taxon>
        <taxon>Sar</taxon>
        <taxon>Alveolata</taxon>
        <taxon>Apicomplexa</taxon>
        <taxon>Aconoidasida</taxon>
        <taxon>Haemosporida</taxon>
        <taxon>Plasmodiidae</taxon>
        <taxon>Plasmodium</taxon>
        <taxon>Plasmodium (Plasmodium)</taxon>
    </lineage>
</organism>
<evidence type="ECO:0000313" key="3">
    <source>
        <dbReference type="Proteomes" id="UP000219813"/>
    </source>
</evidence>
<keyword evidence="1" id="KW-0472">Membrane</keyword>
<dbReference type="KEGG" id="pmal:PMUG01_14057300"/>
<keyword evidence="1" id="KW-0812">Transmembrane</keyword>
<keyword evidence="1" id="KW-1133">Transmembrane helix</keyword>
<dbReference type="OrthoDB" id="375810at2759"/>
<dbReference type="EMBL" id="LT594635">
    <property type="protein sequence ID" value="SCP03513.1"/>
    <property type="molecule type" value="Genomic_DNA"/>
</dbReference>
<evidence type="ECO:0000256" key="1">
    <source>
        <dbReference type="SAM" id="Phobius"/>
    </source>
</evidence>
<dbReference type="AlphaFoldDB" id="A0A1D3TEW2"/>
<dbReference type="VEuPathDB" id="PlasmoDB:PmUG01_14057300"/>
<dbReference type="RefSeq" id="XP_028864466.1">
    <property type="nucleotide sequence ID" value="XM_029008148.1"/>
</dbReference>
<keyword evidence="3" id="KW-1185">Reference proteome</keyword>
<proteinExistence type="predicted"/>
<gene>
    <name evidence="2" type="primary">PmUG01_14057300</name>
    <name evidence="2" type="ORF">PMUG01_14057300</name>
</gene>
<protein>
    <submittedName>
        <fullName evidence="2">Uncharacterized protein</fullName>
    </submittedName>
</protein>
<dbReference type="GeneID" id="39871884"/>